<dbReference type="InterPro" id="IPR004000">
    <property type="entry name" value="Actin"/>
</dbReference>
<dbReference type="PROSITE" id="PS00432">
    <property type="entry name" value="ACTINS_2"/>
    <property type="match status" value="1"/>
</dbReference>
<dbReference type="AlphaFoldDB" id="A0AAI8Z8T8"/>
<feature type="region of interest" description="Disordered" evidence="2">
    <location>
        <begin position="102"/>
        <end position="125"/>
    </location>
</feature>
<comment type="caution">
    <text evidence="3">The sequence shown here is derived from an EMBL/GenBank/DDBJ whole genome shotgun (WGS) entry which is preliminary data.</text>
</comment>
<proteinExistence type="inferred from homology"/>
<evidence type="ECO:0000313" key="3">
    <source>
        <dbReference type="EMBL" id="CAK4034502.1"/>
    </source>
</evidence>
<gene>
    <name evidence="3" type="ORF">LECACI_7A009660</name>
</gene>
<dbReference type="InterPro" id="IPR004001">
    <property type="entry name" value="Actin_CS"/>
</dbReference>
<dbReference type="EMBL" id="CAVMBE010000121">
    <property type="protein sequence ID" value="CAK4034502.1"/>
    <property type="molecule type" value="Genomic_DNA"/>
</dbReference>
<dbReference type="Pfam" id="PF00022">
    <property type="entry name" value="Actin"/>
    <property type="match status" value="1"/>
</dbReference>
<dbReference type="SMART" id="SM00268">
    <property type="entry name" value="ACTIN"/>
    <property type="match status" value="1"/>
</dbReference>
<dbReference type="Gene3D" id="3.30.420.40">
    <property type="match status" value="4"/>
</dbReference>
<dbReference type="CDD" id="cd13395">
    <property type="entry name" value="ASKHA_NBD_Arp4_ACTL6-like"/>
    <property type="match status" value="1"/>
</dbReference>
<dbReference type="InterPro" id="IPR043129">
    <property type="entry name" value="ATPase_NBD"/>
</dbReference>
<evidence type="ECO:0000256" key="2">
    <source>
        <dbReference type="SAM" id="MobiDB-lite"/>
    </source>
</evidence>
<dbReference type="SUPFAM" id="SSF53067">
    <property type="entry name" value="Actin-like ATPase domain"/>
    <property type="match status" value="2"/>
</dbReference>
<dbReference type="Proteomes" id="UP001296104">
    <property type="component" value="Unassembled WGS sequence"/>
</dbReference>
<dbReference type="PANTHER" id="PTHR11937">
    <property type="entry name" value="ACTIN"/>
    <property type="match status" value="1"/>
</dbReference>
<accession>A0AAI8Z8T8</accession>
<organism evidence="3 4">
    <name type="scientific">Lecanosticta acicola</name>
    <dbReference type="NCBI Taxonomy" id="111012"/>
    <lineage>
        <taxon>Eukaryota</taxon>
        <taxon>Fungi</taxon>
        <taxon>Dikarya</taxon>
        <taxon>Ascomycota</taxon>
        <taxon>Pezizomycotina</taxon>
        <taxon>Dothideomycetes</taxon>
        <taxon>Dothideomycetidae</taxon>
        <taxon>Mycosphaerellales</taxon>
        <taxon>Mycosphaerellaceae</taxon>
        <taxon>Lecanosticta</taxon>
    </lineage>
</organism>
<evidence type="ECO:0000313" key="4">
    <source>
        <dbReference type="Proteomes" id="UP001296104"/>
    </source>
</evidence>
<keyword evidence="4" id="KW-1185">Reference proteome</keyword>
<reference evidence="3" key="1">
    <citation type="submission" date="2023-11" db="EMBL/GenBank/DDBJ databases">
        <authorList>
            <person name="Alioto T."/>
            <person name="Alioto T."/>
            <person name="Gomez Garrido J."/>
        </authorList>
    </citation>
    <scope>NUCLEOTIDE SEQUENCE</scope>
</reference>
<comment type="similarity">
    <text evidence="1">Belongs to the actin family.</text>
</comment>
<feature type="compositionally biased region" description="Polar residues" evidence="2">
    <location>
        <begin position="102"/>
        <end position="115"/>
    </location>
</feature>
<sequence>MASTLPPTQPPAHQDYAGDEINALVLDPGTYTTRAGFAGEDTPKSVTPTNYGLTSTGDKIFGENAMHIPRPDVEIKNPYSAEGLVEDWETASRLWEYSITSRLTGPRQTPPSKNGANDKTDENGDVNMDEAAEQMDEQEKVLGEYPLLMVEPAWTPQKSREKTMEIAMEEWGVPAFFLAKNGQLAAYSQGKATALVIDIGHQNTAVTAMYEGMVLKKSIQRTPLAGNWLNNQIRLMFSNMQPPVPLVPHYMVKSKQPVDAGAPSNATYMQFPKPPTDSFRRLEEERVLTSFKESIVAAWPGPARLDSQAGQANFTNLDTIKQWPAKPFELPDGFNQVFGPERVKVVEGLFDHNAAYTSSDSPAPSGEQTITSTAHRALQNCDVDVRPHLMNNVIVTGAGSLIEKLPDRIQSDLQALYPNPKVRVIANSNSVERKYAGWIGGSVLGSLGTFHQMWISRQEYEEYGAKIVEKRCK</sequence>
<name>A0AAI8Z8T8_9PEZI</name>
<dbReference type="FunFam" id="3.30.420.40:FF:000058">
    <property type="entry name" value="Putative actin-related protein 5"/>
    <property type="match status" value="1"/>
</dbReference>
<evidence type="ECO:0000256" key="1">
    <source>
        <dbReference type="RuleBase" id="RU000487"/>
    </source>
</evidence>
<protein>
    <submittedName>
        <fullName evidence="3">Actin-related 4</fullName>
    </submittedName>
</protein>